<name>A0A6C0DX70_9ZZZZ</name>
<sequence length="69" mass="8277">MDLQHTHYDFDNSYTNPTHIDCSMEHIHNVDNLNNNPFFDFINQVKEYFTGLFSNNTDNTLSKDDWQFD</sequence>
<organism evidence="1">
    <name type="scientific">viral metagenome</name>
    <dbReference type="NCBI Taxonomy" id="1070528"/>
    <lineage>
        <taxon>unclassified sequences</taxon>
        <taxon>metagenomes</taxon>
        <taxon>organismal metagenomes</taxon>
    </lineage>
</organism>
<protein>
    <submittedName>
        <fullName evidence="1">Uncharacterized protein</fullName>
    </submittedName>
</protein>
<dbReference type="AlphaFoldDB" id="A0A6C0DX70"/>
<dbReference type="EMBL" id="MN739695">
    <property type="protein sequence ID" value="QHT21556.1"/>
    <property type="molecule type" value="Genomic_DNA"/>
</dbReference>
<reference evidence="1" key="1">
    <citation type="journal article" date="2020" name="Nature">
        <title>Giant virus diversity and host interactions through global metagenomics.</title>
        <authorList>
            <person name="Schulz F."/>
            <person name="Roux S."/>
            <person name="Paez-Espino D."/>
            <person name="Jungbluth S."/>
            <person name="Walsh D.A."/>
            <person name="Denef V.J."/>
            <person name="McMahon K.D."/>
            <person name="Konstantinidis K.T."/>
            <person name="Eloe-Fadrosh E.A."/>
            <person name="Kyrpides N.C."/>
            <person name="Woyke T."/>
        </authorList>
    </citation>
    <scope>NUCLEOTIDE SEQUENCE</scope>
    <source>
        <strain evidence="1">GVMAG-M-3300023179-103</strain>
    </source>
</reference>
<accession>A0A6C0DX70</accession>
<evidence type="ECO:0000313" key="1">
    <source>
        <dbReference type="EMBL" id="QHT21556.1"/>
    </source>
</evidence>
<proteinExistence type="predicted"/>